<dbReference type="Proteomes" id="UP000183788">
    <property type="component" value="Unassembled WGS sequence"/>
</dbReference>
<accession>A0A1K1RPE1</accession>
<evidence type="ECO:0000313" key="4">
    <source>
        <dbReference type="Proteomes" id="UP000183788"/>
    </source>
</evidence>
<dbReference type="InterPro" id="IPR037401">
    <property type="entry name" value="SnoaL-like"/>
</dbReference>
<evidence type="ECO:0000313" key="5">
    <source>
        <dbReference type="Proteomes" id="UP001326715"/>
    </source>
</evidence>
<dbReference type="STRING" id="1004.SAMN05661012_04026"/>
<evidence type="ECO:0000313" key="3">
    <source>
        <dbReference type="EMBL" id="WQG91826.1"/>
    </source>
</evidence>
<dbReference type="Gene3D" id="3.10.450.50">
    <property type="match status" value="1"/>
</dbReference>
<gene>
    <name evidence="2" type="ORF">SAMN05661012_04026</name>
    <name evidence="3" type="ORF">SR876_09950</name>
</gene>
<reference evidence="3 5" key="2">
    <citation type="submission" date="2023-11" db="EMBL/GenBank/DDBJ databases">
        <title>MicrobeMod: A computational toolkit for identifying prokaryotic methylation and restriction-modification with nanopore sequencing.</title>
        <authorList>
            <person name="Crits-Christoph A."/>
            <person name="Kang S.C."/>
            <person name="Lee H."/>
            <person name="Ostrov N."/>
        </authorList>
    </citation>
    <scope>NUCLEOTIDE SEQUENCE [LARGE SCALE GENOMIC DNA]</scope>
    <source>
        <strain evidence="3 5">ATCC 23090</strain>
    </source>
</reference>
<dbReference type="SUPFAM" id="SSF54427">
    <property type="entry name" value="NTF2-like"/>
    <property type="match status" value="1"/>
</dbReference>
<reference evidence="2 4" key="1">
    <citation type="submission" date="2016-11" db="EMBL/GenBank/DDBJ databases">
        <authorList>
            <person name="Jaros S."/>
            <person name="Januszkiewicz K."/>
            <person name="Wedrychowicz H."/>
        </authorList>
    </citation>
    <scope>NUCLEOTIDE SEQUENCE [LARGE SCALE GENOMIC DNA]</scope>
    <source>
        <strain evidence="2 4">DSM 784</strain>
    </source>
</reference>
<feature type="domain" description="SnoaL-like" evidence="1">
    <location>
        <begin position="6"/>
        <end position="103"/>
    </location>
</feature>
<evidence type="ECO:0000313" key="2">
    <source>
        <dbReference type="EMBL" id="SFW73583.1"/>
    </source>
</evidence>
<name>A0A1K1RPE1_9BACT</name>
<dbReference type="EMBL" id="FPIZ01000013">
    <property type="protein sequence ID" value="SFW73583.1"/>
    <property type="molecule type" value="Genomic_DNA"/>
</dbReference>
<dbReference type="EMBL" id="CP140154">
    <property type="protein sequence ID" value="WQG91826.1"/>
    <property type="molecule type" value="Genomic_DNA"/>
</dbReference>
<organism evidence="2 4">
    <name type="scientific">Chitinophaga sancti</name>
    <dbReference type="NCBI Taxonomy" id="1004"/>
    <lineage>
        <taxon>Bacteria</taxon>
        <taxon>Pseudomonadati</taxon>
        <taxon>Bacteroidota</taxon>
        <taxon>Chitinophagia</taxon>
        <taxon>Chitinophagales</taxon>
        <taxon>Chitinophagaceae</taxon>
        <taxon>Chitinophaga</taxon>
    </lineage>
</organism>
<dbReference type="AlphaFoldDB" id="A0A1K1RPE1"/>
<dbReference type="InterPro" id="IPR032710">
    <property type="entry name" value="NTF2-like_dom_sf"/>
</dbReference>
<protein>
    <submittedName>
        <fullName evidence="3">Nuclear transport factor 2 family protein</fullName>
    </submittedName>
    <submittedName>
        <fullName evidence="2">SnoaL-like domain-containing protein</fullName>
    </submittedName>
</protein>
<keyword evidence="5" id="KW-1185">Reference proteome</keyword>
<dbReference type="Proteomes" id="UP001326715">
    <property type="component" value="Chromosome"/>
</dbReference>
<dbReference type="Pfam" id="PF12680">
    <property type="entry name" value="SnoaL_2"/>
    <property type="match status" value="1"/>
</dbReference>
<evidence type="ECO:0000259" key="1">
    <source>
        <dbReference type="Pfam" id="PF12680"/>
    </source>
</evidence>
<proteinExistence type="predicted"/>
<dbReference type="RefSeq" id="WP_072363024.1">
    <property type="nucleotide sequence ID" value="NZ_CP139972.1"/>
</dbReference>
<sequence>MDFDIIEKHFSIWRDKKLSLIQEVYAIDIEITDPHAIAHGHQEAEALITGLQAKFPERRFRLRQPIEGHHHIARLFWAFGPDEEQEQVTGQDVLILENGKIAKLLIFIDPQ</sequence>